<dbReference type="GO" id="GO:0030151">
    <property type="term" value="F:molybdenum ion binding"/>
    <property type="evidence" value="ECO:0007669"/>
    <property type="project" value="InterPro"/>
</dbReference>
<name>X7EGB3_9RHOB</name>
<evidence type="ECO:0000313" key="2">
    <source>
        <dbReference type="EMBL" id="ETX14947.1"/>
    </source>
</evidence>
<dbReference type="InterPro" id="IPR011037">
    <property type="entry name" value="Pyrv_Knase-like_insert_dom_sf"/>
</dbReference>
<dbReference type="RefSeq" id="WP_037261079.1">
    <property type="nucleotide sequence ID" value="NZ_JALZ01000007.1"/>
</dbReference>
<evidence type="ECO:0000313" key="3">
    <source>
        <dbReference type="Proteomes" id="UP000022447"/>
    </source>
</evidence>
<dbReference type="OrthoDB" id="581532at2"/>
<dbReference type="EMBL" id="JALZ01000007">
    <property type="protein sequence ID" value="ETX14947.1"/>
    <property type="molecule type" value="Genomic_DNA"/>
</dbReference>
<dbReference type="GO" id="GO:0003824">
    <property type="term" value="F:catalytic activity"/>
    <property type="evidence" value="ECO:0007669"/>
    <property type="project" value="InterPro"/>
</dbReference>
<reference evidence="2 3" key="1">
    <citation type="submission" date="2014-01" db="EMBL/GenBank/DDBJ databases">
        <title>Roseivivax halodurans JCM 10272 Genome Sequencing.</title>
        <authorList>
            <person name="Lai Q."/>
            <person name="Li G."/>
            <person name="Shao Z."/>
        </authorList>
    </citation>
    <scope>NUCLEOTIDE SEQUENCE [LARGE SCALE GENOMIC DNA]</scope>
    <source>
        <strain evidence="2 3">JCM 10272</strain>
    </source>
</reference>
<sequence>MTSGASVQSLWRHPIKAHGRETVGSVVVEAGRTMPWDRVWAVAHQKSDADGTSWSPCRNFTRGANIPALMAIEAKLDEAGRRVTLTHPELGSLAFCPDDEAQAFLDWIAPLHEDSPFKPARIVTAGQQGMTDSAFPSLTICNLASHRAVEEAAGRPLSIHRWRGNIWVGGLAPWEEFEMIGREIRIGEAILAVRERTGRCKATHADPETGARDIDMLGLLQGFGHTDFSVQAEVTRGGRITAGDTVRLT</sequence>
<evidence type="ECO:0000259" key="1">
    <source>
        <dbReference type="PROSITE" id="PS51340"/>
    </source>
</evidence>
<dbReference type="PROSITE" id="PS51340">
    <property type="entry name" value="MOSC"/>
    <property type="match status" value="1"/>
</dbReference>
<dbReference type="GO" id="GO:0030170">
    <property type="term" value="F:pyridoxal phosphate binding"/>
    <property type="evidence" value="ECO:0007669"/>
    <property type="project" value="InterPro"/>
</dbReference>
<dbReference type="InterPro" id="IPR005303">
    <property type="entry name" value="MOCOS_middle"/>
</dbReference>
<dbReference type="SUPFAM" id="SSF50800">
    <property type="entry name" value="PK beta-barrel domain-like"/>
    <property type="match status" value="1"/>
</dbReference>
<feature type="domain" description="MOSC" evidence="1">
    <location>
        <begin position="103"/>
        <end position="249"/>
    </location>
</feature>
<dbReference type="Pfam" id="PF03473">
    <property type="entry name" value="MOSC"/>
    <property type="match status" value="1"/>
</dbReference>
<accession>X7EGB3</accession>
<dbReference type="PATRIC" id="fig|1449350.3.peg.1767"/>
<comment type="caution">
    <text evidence="2">The sequence shown here is derived from an EMBL/GenBank/DDBJ whole genome shotgun (WGS) entry which is preliminary data.</text>
</comment>
<keyword evidence="3" id="KW-1185">Reference proteome</keyword>
<dbReference type="STRING" id="1449350.OCH239_19315"/>
<gene>
    <name evidence="2" type="ORF">OCH239_19315</name>
</gene>
<organism evidence="2 3">
    <name type="scientific">Roseivivax halodurans JCM 10272</name>
    <dbReference type="NCBI Taxonomy" id="1449350"/>
    <lineage>
        <taxon>Bacteria</taxon>
        <taxon>Pseudomonadati</taxon>
        <taxon>Pseudomonadota</taxon>
        <taxon>Alphaproteobacteria</taxon>
        <taxon>Rhodobacterales</taxon>
        <taxon>Roseobacteraceae</taxon>
        <taxon>Roseivivax</taxon>
    </lineage>
</organism>
<dbReference type="eggNOG" id="COG3217">
    <property type="taxonomic scope" value="Bacteria"/>
</dbReference>
<proteinExistence type="predicted"/>
<dbReference type="Pfam" id="PF03476">
    <property type="entry name" value="MOSC_N"/>
    <property type="match status" value="1"/>
</dbReference>
<dbReference type="AlphaFoldDB" id="X7EGB3"/>
<dbReference type="InterPro" id="IPR005302">
    <property type="entry name" value="MoCF_Sase_C"/>
</dbReference>
<dbReference type="Proteomes" id="UP000022447">
    <property type="component" value="Unassembled WGS sequence"/>
</dbReference>
<protein>
    <submittedName>
        <fullName evidence="2">Molybdenum cofactor biosysynthesis protein</fullName>
    </submittedName>
</protein>